<dbReference type="Proteomes" id="UP000001239">
    <property type="component" value="Segment"/>
</dbReference>
<keyword evidence="3" id="KW-1185">Reference proteome</keyword>
<reference evidence="2 3" key="4">
    <citation type="journal article" date="2005" name="J. Mol. Biol.">
        <title>Genome comparison of Pseudomonas aeruginosa large phages.</title>
        <authorList>
            <person name="Hertveldt K."/>
            <person name="Lavigne R."/>
            <person name="Pleteneva E."/>
            <person name="Sernova N."/>
            <person name="Kurochkina L."/>
            <person name="Korchevskii R."/>
            <person name="Robben J."/>
            <person name="Mesyanzhinov V."/>
            <person name="Krylov V.N."/>
            <person name="Volckaert G."/>
        </authorList>
    </citation>
    <scope>NUCLEOTIDE SEQUENCE</scope>
</reference>
<dbReference type="Gene3D" id="3.40.630.30">
    <property type="match status" value="1"/>
</dbReference>
<evidence type="ECO:0000313" key="3">
    <source>
        <dbReference type="Proteomes" id="UP000001239"/>
    </source>
</evidence>
<accession>Q2Z0S9</accession>
<protein>
    <submittedName>
        <fullName evidence="2">Putative acetyltransferase</fullName>
    </submittedName>
</protein>
<dbReference type="RefSeq" id="YP_418185.1">
    <property type="nucleotide sequence ID" value="NC_007623.1"/>
</dbReference>
<dbReference type="Pfam" id="PF13508">
    <property type="entry name" value="Acetyltransf_7"/>
    <property type="match status" value="1"/>
</dbReference>
<dbReference type="EMBL" id="AJ697969">
    <property type="protein sequence ID" value="CAG27246.1"/>
    <property type="molecule type" value="Genomic_DNA"/>
</dbReference>
<sequence>MKGTLPHYQIRIIARSAFTDDLKERLKPLYENLFHHELHLVIGTKTTRKLFKPSARKNPHPSVIEKRYEDFFKVTDKIVLVTHLGEAVGYLAVVKNKITSLFVEEDFRKLGLGRIMVSKLQRGGHPVNRFLYVQCFTQNTAGINFYRKVGFKEIDRGEIYTVLLME</sequence>
<dbReference type="KEGG" id="vg:5176696"/>
<feature type="domain" description="N-acetyltransferase" evidence="1">
    <location>
        <begin position="24"/>
        <end position="166"/>
    </location>
</feature>
<dbReference type="CDD" id="cd04301">
    <property type="entry name" value="NAT_SF"/>
    <property type="match status" value="1"/>
</dbReference>
<evidence type="ECO:0000259" key="1">
    <source>
        <dbReference type="PROSITE" id="PS51186"/>
    </source>
</evidence>
<name>Q2Z0S9_9CAUD</name>
<dbReference type="GO" id="GO:0016747">
    <property type="term" value="F:acyltransferase activity, transferring groups other than amino-acyl groups"/>
    <property type="evidence" value="ECO:0007669"/>
    <property type="project" value="InterPro"/>
</dbReference>
<keyword evidence="2" id="KW-0808">Transferase</keyword>
<reference evidence="2 3" key="2">
    <citation type="journal article" date="2003" name="Res. Microbiol.">
        <title>Myoviridae bacteriophages of Pseudomonas aeruginosa: a long and complex evolutionary pathway.</title>
        <authorList>
            <person name="Krylov V.N."/>
            <person name="Pleteneva E.A."/>
            <person name="Bourkalsteva M.V."/>
            <person name="Shaburova O.V."/>
            <person name="Volckaert G."/>
            <person name="Sykilinda N.N."/>
            <person name="Kurochkina L.P."/>
            <person name="Mesyanzhinov V.V."/>
        </authorList>
    </citation>
    <scope>NUCLEOTIDE SEQUENCE [LARGE SCALE GENOMIC DNA]</scope>
</reference>
<evidence type="ECO:0000313" key="2">
    <source>
        <dbReference type="EMBL" id="CAG27246.1"/>
    </source>
</evidence>
<dbReference type="GeneID" id="5176696"/>
<proteinExistence type="predicted"/>
<dbReference type="InterPro" id="IPR016181">
    <property type="entry name" value="Acyl_CoA_acyltransferase"/>
</dbReference>
<reference evidence="2 3" key="1">
    <citation type="journal article" date="2002" name="Genetika">
        <title>Phenogenetic characterization of a group of giant Phi KZ-like bacteriophages of Pseudomonas aeruginosa].</title>
        <authorList>
            <person name="Burkal'tseva M.V."/>
            <person name="Krylov V.N."/>
            <person name="Pleteneva E.A."/>
            <person name="Shaburova O.V."/>
            <person name="Krylov S.V."/>
            <person name="Volckaert G."/>
            <person name="Sykilinda N.N."/>
            <person name="Kurochkina L.P."/>
            <person name="Mesyanzhinov V.V."/>
        </authorList>
    </citation>
    <scope>NUCLEOTIDE SEQUENCE [LARGE SCALE GENOMIC DNA]</scope>
</reference>
<organism evidence="2 3">
    <name type="scientific">Pseudomonas phage EL</name>
    <dbReference type="NCBI Taxonomy" id="273133"/>
    <lineage>
        <taxon>Viruses</taxon>
        <taxon>Duplodnaviria</taxon>
        <taxon>Heunggongvirae</taxon>
        <taxon>Uroviricota</taxon>
        <taxon>Caudoviricetes</taxon>
        <taxon>Chimalliviridae</taxon>
        <taxon>Elvirus</taxon>
        <taxon>Elvirus EL</taxon>
    </lineage>
</organism>
<reference evidence="2 3" key="3">
    <citation type="journal article" date="2004" name="Bioinformatics">
        <title>PHIRE, a deterministic approach to reveal regulatory elements in bacteriophage genomes.</title>
        <authorList>
            <person name="Lavigne R."/>
            <person name="Sun W.D."/>
            <person name="Volckaert G."/>
        </authorList>
    </citation>
    <scope>NUCLEOTIDE SEQUENCE [LARGE SCALE GENOMIC DNA]</scope>
</reference>
<dbReference type="SUPFAM" id="SSF55729">
    <property type="entry name" value="Acyl-CoA N-acyltransferases (Nat)"/>
    <property type="match status" value="1"/>
</dbReference>
<dbReference type="InterPro" id="IPR000182">
    <property type="entry name" value="GNAT_dom"/>
</dbReference>
<dbReference type="PROSITE" id="PS51186">
    <property type="entry name" value="GNAT"/>
    <property type="match status" value="1"/>
</dbReference>